<organism evidence="3 4">
    <name type="scientific">Patulibacter brassicae</name>
    <dbReference type="NCBI Taxonomy" id="1705717"/>
    <lineage>
        <taxon>Bacteria</taxon>
        <taxon>Bacillati</taxon>
        <taxon>Actinomycetota</taxon>
        <taxon>Thermoleophilia</taxon>
        <taxon>Solirubrobacterales</taxon>
        <taxon>Patulibacteraceae</taxon>
        <taxon>Patulibacter</taxon>
    </lineage>
</organism>
<evidence type="ECO:0000313" key="4">
    <source>
        <dbReference type="Proteomes" id="UP001277761"/>
    </source>
</evidence>
<gene>
    <name evidence="3" type="ORF">SK069_12310</name>
</gene>
<protein>
    <submittedName>
        <fullName evidence="3">PAS domain-containing protein</fullName>
    </submittedName>
</protein>
<dbReference type="InterPro" id="IPR013656">
    <property type="entry name" value="PAS_4"/>
</dbReference>
<name>A0ABU4VL28_9ACTN</name>
<reference evidence="3 4" key="1">
    <citation type="submission" date="2023-11" db="EMBL/GenBank/DDBJ databases">
        <authorList>
            <person name="Xu M."/>
            <person name="Jiang T."/>
        </authorList>
    </citation>
    <scope>NUCLEOTIDE SEQUENCE [LARGE SCALE GENOMIC DNA]</scope>
    <source>
        <strain evidence="3 4">SD</strain>
    </source>
</reference>
<evidence type="ECO:0000259" key="2">
    <source>
        <dbReference type="Pfam" id="PF08448"/>
    </source>
</evidence>
<keyword evidence="4" id="KW-1185">Reference proteome</keyword>
<dbReference type="RefSeq" id="WP_319954538.1">
    <property type="nucleotide sequence ID" value="NZ_JAXAVX010000005.1"/>
</dbReference>
<feature type="domain" description="PAS fold-4" evidence="2">
    <location>
        <begin position="20"/>
        <end position="131"/>
    </location>
</feature>
<dbReference type="SUPFAM" id="SSF55785">
    <property type="entry name" value="PYP-like sensor domain (PAS domain)"/>
    <property type="match status" value="1"/>
</dbReference>
<dbReference type="EMBL" id="JAXAVX010000005">
    <property type="protein sequence ID" value="MDX8152384.1"/>
    <property type="molecule type" value="Genomic_DNA"/>
</dbReference>
<feature type="region of interest" description="Disordered" evidence="1">
    <location>
        <begin position="283"/>
        <end position="304"/>
    </location>
</feature>
<feature type="compositionally biased region" description="Basic and acidic residues" evidence="1">
    <location>
        <begin position="133"/>
        <end position="142"/>
    </location>
</feature>
<comment type="caution">
    <text evidence="3">The sequence shown here is derived from an EMBL/GenBank/DDBJ whole genome shotgun (WGS) entry which is preliminary data.</text>
</comment>
<proteinExistence type="predicted"/>
<evidence type="ECO:0000313" key="3">
    <source>
        <dbReference type="EMBL" id="MDX8152384.1"/>
    </source>
</evidence>
<dbReference type="Proteomes" id="UP001277761">
    <property type="component" value="Unassembled WGS sequence"/>
</dbReference>
<accession>A0ABU4VL28</accession>
<dbReference type="InterPro" id="IPR035965">
    <property type="entry name" value="PAS-like_dom_sf"/>
</dbReference>
<sequence>MSMPPDPEYVRLAEMRAAMDALEDHVTLVDHDGRVLHVNAAWRAFARRNAWTGVEWEGADYLAVCDVGDPDARAVADGLRAVLEGRRREFEIEYACHAPDELRWFSLRIAGLPRATGAAAVLNHRDVTEEHLDRLERDRSGEADPAEAVDARAHGRDALQERAEQLAVLDRTVGALLLELPTDALAGTGEGHVREALGVLEQLFLPPNVTGRWSDHRLLVLLPGLDGEQLTRAARTSGDALRIRLPHAIVDRLVIRGGHLRTDLSADEALRRLAHELPAWRPAAGAPVPAAPSPAVAARPPAVT</sequence>
<evidence type="ECO:0000256" key="1">
    <source>
        <dbReference type="SAM" id="MobiDB-lite"/>
    </source>
</evidence>
<feature type="region of interest" description="Disordered" evidence="1">
    <location>
        <begin position="133"/>
        <end position="152"/>
    </location>
</feature>
<dbReference type="Pfam" id="PF08448">
    <property type="entry name" value="PAS_4"/>
    <property type="match status" value="1"/>
</dbReference>
<dbReference type="Gene3D" id="3.30.450.20">
    <property type="entry name" value="PAS domain"/>
    <property type="match status" value="1"/>
</dbReference>